<sequence length="456" mass="51005">MKKKEPFERTKVVIRHLPPSLSQIHLFSQFDHLFSHRYDWFCFCPGKSSKKHQRYSLAYVNFKSPGDVLEFAEFFHGHIFVNEKGARFKATVEYAPSQRVPKPSTVKNSREGSIYEDSDYLEFLKLIAKPVENPPSSETHLERKEAEPSAAKEMPITTPLMEFVRQKRAAKGGNQGSSAAIKGSKRAGSASLNEHGSCATKRGAQKKKGSTKKSNQNSKSAILVAPRREDQLATLSGKEISEIASVSSVEGCDLKITLTSDYGKKKILLLKGKDREISDVSVGLSQQHGNSPVSTAPKQKQRFKSSERLTKSILLNNEAHETQSSTAIKPQHKSQNSNSDGKFKDRHSLGYSSEKKEKITRRNKDRPDHGFQNPSCHSDVPHDNKEQLTYTVLQNTGFHSGFIKGSNRHLRHHAAPHRMKGDCFMTSEQKSSKKRGASGYAVHEKQMWVQKSSAGS</sequence>
<feature type="region of interest" description="Disordered" evidence="5">
    <location>
        <begin position="321"/>
        <end position="382"/>
    </location>
</feature>
<keyword evidence="4" id="KW-0539">Nucleus</keyword>
<evidence type="ECO:0000256" key="2">
    <source>
        <dbReference type="ARBA" id="ARBA00005991"/>
    </source>
</evidence>
<name>A0ABQ9N2S2_HEVBR</name>
<evidence type="ECO:0000313" key="7">
    <source>
        <dbReference type="EMBL" id="KAJ9186255.1"/>
    </source>
</evidence>
<evidence type="ECO:0000256" key="1">
    <source>
        <dbReference type="ARBA" id="ARBA00004123"/>
    </source>
</evidence>
<dbReference type="PANTHER" id="PTHR13112">
    <property type="entry name" value="UPF3 REGULATOR OF NONSENSE TRANSCRIPTS-LIKE PROTEIN"/>
    <property type="match status" value="1"/>
</dbReference>
<feature type="compositionally biased region" description="Basic and acidic residues" evidence="5">
    <location>
        <begin position="341"/>
        <end position="369"/>
    </location>
</feature>
<dbReference type="Gene3D" id="3.30.70.330">
    <property type="match status" value="1"/>
</dbReference>
<dbReference type="SUPFAM" id="SSF54928">
    <property type="entry name" value="RNA-binding domain, RBD"/>
    <property type="match status" value="1"/>
</dbReference>
<comment type="caution">
    <text evidence="7">The sequence shown here is derived from an EMBL/GenBank/DDBJ whole genome shotgun (WGS) entry which is preliminary data.</text>
</comment>
<comment type="subcellular location">
    <subcellularLocation>
        <location evidence="1">Nucleus</location>
    </subcellularLocation>
</comment>
<reference evidence="7" key="1">
    <citation type="journal article" date="2023" name="Plant Biotechnol. J.">
        <title>Chromosome-level wild Hevea brasiliensis genome provides new tools for genomic-assisted breeding and valuable loci to elevate rubber yield.</title>
        <authorList>
            <person name="Cheng H."/>
            <person name="Song X."/>
            <person name="Hu Y."/>
            <person name="Wu T."/>
            <person name="Yang Q."/>
            <person name="An Z."/>
            <person name="Feng S."/>
            <person name="Deng Z."/>
            <person name="Wu W."/>
            <person name="Zeng X."/>
            <person name="Tu M."/>
            <person name="Wang X."/>
            <person name="Huang H."/>
        </authorList>
    </citation>
    <scope>NUCLEOTIDE SEQUENCE</scope>
    <source>
        <strain evidence="7">MT/VB/25A 57/8</strain>
    </source>
</reference>
<dbReference type="InterPro" id="IPR039722">
    <property type="entry name" value="Upf3"/>
</dbReference>
<protein>
    <recommendedName>
        <fullName evidence="6">UPF3 domain-containing protein</fullName>
    </recommendedName>
</protein>
<dbReference type="Pfam" id="PF03467">
    <property type="entry name" value="Smg4_UPF3"/>
    <property type="match status" value="1"/>
</dbReference>
<feature type="compositionally biased region" description="Polar residues" evidence="5">
    <location>
        <begin position="283"/>
        <end position="298"/>
    </location>
</feature>
<dbReference type="PANTHER" id="PTHR13112:SF5">
    <property type="entry name" value="REGULATOR OF NONSENSE TRANSCRIPTS UPF3"/>
    <property type="match status" value="1"/>
</dbReference>
<dbReference type="EMBL" id="JARPOI010000002">
    <property type="protein sequence ID" value="KAJ9186255.1"/>
    <property type="molecule type" value="Genomic_DNA"/>
</dbReference>
<accession>A0ABQ9N2S2</accession>
<evidence type="ECO:0000256" key="5">
    <source>
        <dbReference type="SAM" id="MobiDB-lite"/>
    </source>
</evidence>
<evidence type="ECO:0000259" key="6">
    <source>
        <dbReference type="Pfam" id="PF03467"/>
    </source>
</evidence>
<proteinExistence type="inferred from homology"/>
<dbReference type="InterPro" id="IPR035979">
    <property type="entry name" value="RBD_domain_sf"/>
</dbReference>
<dbReference type="Proteomes" id="UP001174677">
    <property type="component" value="Chromosome 2"/>
</dbReference>
<gene>
    <name evidence="7" type="ORF">P3X46_001853</name>
</gene>
<feature type="domain" description="UPF3" evidence="6">
    <location>
        <begin position="8"/>
        <end position="169"/>
    </location>
</feature>
<keyword evidence="3" id="KW-0866">Nonsense-mediated mRNA decay</keyword>
<feature type="region of interest" description="Disordered" evidence="5">
    <location>
        <begin position="282"/>
        <end position="306"/>
    </location>
</feature>
<evidence type="ECO:0000256" key="4">
    <source>
        <dbReference type="ARBA" id="ARBA00023242"/>
    </source>
</evidence>
<feature type="compositionally biased region" description="Polar residues" evidence="5">
    <location>
        <begin position="322"/>
        <end position="340"/>
    </location>
</feature>
<keyword evidence="8" id="KW-1185">Reference proteome</keyword>
<comment type="similarity">
    <text evidence="2">Belongs to the RENT3 family.</text>
</comment>
<organism evidence="7 8">
    <name type="scientific">Hevea brasiliensis</name>
    <name type="common">Para rubber tree</name>
    <name type="synonym">Siphonia brasiliensis</name>
    <dbReference type="NCBI Taxonomy" id="3981"/>
    <lineage>
        <taxon>Eukaryota</taxon>
        <taxon>Viridiplantae</taxon>
        <taxon>Streptophyta</taxon>
        <taxon>Embryophyta</taxon>
        <taxon>Tracheophyta</taxon>
        <taxon>Spermatophyta</taxon>
        <taxon>Magnoliopsida</taxon>
        <taxon>eudicotyledons</taxon>
        <taxon>Gunneridae</taxon>
        <taxon>Pentapetalae</taxon>
        <taxon>rosids</taxon>
        <taxon>fabids</taxon>
        <taxon>Malpighiales</taxon>
        <taxon>Euphorbiaceae</taxon>
        <taxon>Crotonoideae</taxon>
        <taxon>Micrandreae</taxon>
        <taxon>Hevea</taxon>
    </lineage>
</organism>
<feature type="region of interest" description="Disordered" evidence="5">
    <location>
        <begin position="132"/>
        <end position="225"/>
    </location>
</feature>
<evidence type="ECO:0000256" key="3">
    <source>
        <dbReference type="ARBA" id="ARBA00023161"/>
    </source>
</evidence>
<dbReference type="InterPro" id="IPR005120">
    <property type="entry name" value="UPF3_dom"/>
</dbReference>
<evidence type="ECO:0000313" key="8">
    <source>
        <dbReference type="Proteomes" id="UP001174677"/>
    </source>
</evidence>
<dbReference type="InterPro" id="IPR012677">
    <property type="entry name" value="Nucleotide-bd_a/b_plait_sf"/>
</dbReference>
<dbReference type="CDD" id="cd12455">
    <property type="entry name" value="RRM_like_Smg4_UPF3"/>
    <property type="match status" value="1"/>
</dbReference>